<dbReference type="EMBL" id="ACPB03017972">
    <property type="status" value="NOT_ANNOTATED_CDS"/>
    <property type="molecule type" value="Genomic_DNA"/>
</dbReference>
<accession>T1I0U4</accession>
<protein>
    <submittedName>
        <fullName evidence="1">Uncharacterized protein</fullName>
    </submittedName>
</protein>
<dbReference type="SMR" id="T1I0U4"/>
<dbReference type="EnsemblMetazoa" id="RPRC009914-RA">
    <property type="protein sequence ID" value="RPRC009914-PA"/>
    <property type="gene ID" value="RPRC009914"/>
</dbReference>
<dbReference type="AlphaFoldDB" id="T1I0U4"/>
<dbReference type="Proteomes" id="UP000015103">
    <property type="component" value="Unassembled WGS sequence"/>
</dbReference>
<name>T1I0U4_RHOPR</name>
<reference evidence="1" key="1">
    <citation type="submission" date="2015-05" db="UniProtKB">
        <authorList>
            <consortium name="EnsemblMetazoa"/>
        </authorList>
    </citation>
    <scope>IDENTIFICATION</scope>
</reference>
<dbReference type="Pfam" id="PF01395">
    <property type="entry name" value="PBP_GOBP"/>
    <property type="match status" value="1"/>
</dbReference>
<dbReference type="HOGENOM" id="CLU_1715506_0_0_1"/>
<dbReference type="InParanoid" id="T1I0U4"/>
<dbReference type="VEuPathDB" id="VectorBase:RPRC009914"/>
<proteinExistence type="predicted"/>
<dbReference type="InterPro" id="IPR036728">
    <property type="entry name" value="PBP_GOBP_sf"/>
</dbReference>
<evidence type="ECO:0000313" key="1">
    <source>
        <dbReference type="EnsemblMetazoa" id="RPRC009914-PA"/>
    </source>
</evidence>
<dbReference type="GO" id="GO:0005549">
    <property type="term" value="F:odorant binding"/>
    <property type="evidence" value="ECO:0007669"/>
    <property type="project" value="InterPro"/>
</dbReference>
<dbReference type="SUPFAM" id="SSF47565">
    <property type="entry name" value="Insect pheromone/odorant-binding proteins"/>
    <property type="match status" value="1"/>
</dbReference>
<evidence type="ECO:0000313" key="2">
    <source>
        <dbReference type="Proteomes" id="UP000015103"/>
    </source>
</evidence>
<dbReference type="CDD" id="cd23992">
    <property type="entry name" value="PBP_GOBP"/>
    <property type="match status" value="1"/>
</dbReference>
<organism evidence="1 2">
    <name type="scientific">Rhodnius prolixus</name>
    <name type="common">Triatomid bug</name>
    <dbReference type="NCBI Taxonomy" id="13249"/>
    <lineage>
        <taxon>Eukaryota</taxon>
        <taxon>Metazoa</taxon>
        <taxon>Ecdysozoa</taxon>
        <taxon>Arthropoda</taxon>
        <taxon>Hexapoda</taxon>
        <taxon>Insecta</taxon>
        <taxon>Pterygota</taxon>
        <taxon>Neoptera</taxon>
        <taxon>Paraneoptera</taxon>
        <taxon>Hemiptera</taxon>
        <taxon>Heteroptera</taxon>
        <taxon>Panheteroptera</taxon>
        <taxon>Cimicomorpha</taxon>
        <taxon>Reduviidae</taxon>
        <taxon>Triatominae</taxon>
        <taxon>Rhodnius</taxon>
    </lineage>
</organism>
<dbReference type="eggNOG" id="ENOG502SY5R">
    <property type="taxonomic scope" value="Eukaryota"/>
</dbReference>
<keyword evidence="2" id="KW-1185">Reference proteome</keyword>
<dbReference type="Gene3D" id="1.10.238.20">
    <property type="entry name" value="Pheromone/general odorant binding protein domain"/>
    <property type="match status" value="1"/>
</dbReference>
<dbReference type="InterPro" id="IPR006170">
    <property type="entry name" value="PBP/GOBP"/>
</dbReference>
<sequence length="153" mass="17831">MHLFGYILVGLAVVDLVLSIQEIKGLNKKEIQELELRSLEECRVEYNVDKSEVQNYLDMDKVIPDNDGFKKVLGCYAGKMTFVDDTRINWDKVRLAAEIYHENEKEYRDKSLKLIDECEKKCKLSYEGLSHNEVSYVVAKCIKDGYVQRGIKW</sequence>